<evidence type="ECO:0000313" key="2">
    <source>
        <dbReference type="EMBL" id="RFM23358.1"/>
    </source>
</evidence>
<dbReference type="SUPFAM" id="SSF89550">
    <property type="entry name" value="PHP domain-like"/>
    <property type="match status" value="1"/>
</dbReference>
<dbReference type="PANTHER" id="PTHR42924:SF3">
    <property type="entry name" value="POLYMERASE_HISTIDINOL PHOSPHATASE N-TERMINAL DOMAIN-CONTAINING PROTEIN"/>
    <property type="match status" value="1"/>
</dbReference>
<accession>A0A395LZC9</accession>
<dbReference type="GO" id="GO:0004534">
    <property type="term" value="F:5'-3' RNA exonuclease activity"/>
    <property type="evidence" value="ECO:0007669"/>
    <property type="project" value="TreeGrafter"/>
</dbReference>
<dbReference type="InterPro" id="IPR004013">
    <property type="entry name" value="PHP_dom"/>
</dbReference>
<proteinExistence type="predicted"/>
<dbReference type="EMBL" id="PHFL01000067">
    <property type="protein sequence ID" value="RFM23358.1"/>
    <property type="molecule type" value="Genomic_DNA"/>
</dbReference>
<evidence type="ECO:0000313" key="3">
    <source>
        <dbReference type="Proteomes" id="UP000266389"/>
    </source>
</evidence>
<dbReference type="CDD" id="cd07438">
    <property type="entry name" value="PHP_HisPPase_AMP"/>
    <property type="match status" value="1"/>
</dbReference>
<protein>
    <submittedName>
        <fullName evidence="2">PHP domain-containing protein</fullName>
    </submittedName>
</protein>
<organism evidence="2 3">
    <name type="scientific">Candidatus Thermochlorobacter aerophilus</name>
    <dbReference type="NCBI Taxonomy" id="1868324"/>
    <lineage>
        <taxon>Bacteria</taxon>
        <taxon>Pseudomonadati</taxon>
        <taxon>Chlorobiota</taxon>
        <taxon>Chlorobiia</taxon>
        <taxon>Chlorobiales</taxon>
        <taxon>Candidatus Thermochlorobacteriaceae</taxon>
        <taxon>Candidatus Thermochlorobacter</taxon>
    </lineage>
</organism>
<dbReference type="Gene3D" id="3.20.20.140">
    <property type="entry name" value="Metal-dependent hydrolases"/>
    <property type="match status" value="1"/>
</dbReference>
<dbReference type="PANTHER" id="PTHR42924">
    <property type="entry name" value="EXONUCLEASE"/>
    <property type="match status" value="1"/>
</dbReference>
<sequence length="286" mass="31958">MLSAATSEREFATVDLHMHTTCSDGKLSPKEIVEKAHAAGLKAISITDHDNLAAYQEAKPVADALGIELIPGVEVSTSHLGRDVHILGYFVQENSELNAYLKACRERRIVRTEKIVDNLRKMGVYIRIEQVFEKASNGSVGRPHIAAVLQETGYVQSYSEAFAKYIGPNSPAYEKSVETDPAEVIRLINEAGGLSFLAHPGRFIPDDTIRFLIDAGLDGIEIIHPAHDEDQQEFYRAIANEYFLLMSGGSDYHGTKPQDEENFGQLVMQYKWLEKMRNHLVHSSTW</sequence>
<dbReference type="SMART" id="SM00481">
    <property type="entry name" value="POLIIIAc"/>
    <property type="match status" value="1"/>
</dbReference>
<dbReference type="InterPro" id="IPR003141">
    <property type="entry name" value="Pol/His_phosphatase_N"/>
</dbReference>
<comment type="caution">
    <text evidence="2">The sequence shown here is derived from an EMBL/GenBank/DDBJ whole genome shotgun (WGS) entry which is preliminary data.</text>
</comment>
<dbReference type="GO" id="GO:0035312">
    <property type="term" value="F:5'-3' DNA exonuclease activity"/>
    <property type="evidence" value="ECO:0007669"/>
    <property type="project" value="TreeGrafter"/>
</dbReference>
<name>A0A395LZC9_9BACT</name>
<dbReference type="InterPro" id="IPR016195">
    <property type="entry name" value="Pol/histidinol_Pase-like"/>
</dbReference>
<gene>
    <name evidence="2" type="ORF">D0433_11600</name>
</gene>
<feature type="domain" description="Polymerase/histidinol phosphatase N-terminal" evidence="1">
    <location>
        <begin position="14"/>
        <end position="79"/>
    </location>
</feature>
<dbReference type="Pfam" id="PF02811">
    <property type="entry name" value="PHP"/>
    <property type="match status" value="1"/>
</dbReference>
<dbReference type="InterPro" id="IPR052018">
    <property type="entry name" value="PHP_domain"/>
</dbReference>
<evidence type="ECO:0000259" key="1">
    <source>
        <dbReference type="SMART" id="SM00481"/>
    </source>
</evidence>
<dbReference type="AlphaFoldDB" id="A0A395LZC9"/>
<reference evidence="2 3" key="1">
    <citation type="journal article" date="2011" name="ISME J.">
        <title>Community ecology of hot spring cyanobacterial mats: predominant populations and their functional potential.</title>
        <authorList>
            <person name="Klatt C.G."/>
            <person name="Wood J.M."/>
            <person name="Rusch D.B."/>
            <person name="Bateson M.M."/>
            <person name="Hamamura N."/>
            <person name="Heidelberg J.F."/>
            <person name="Grossman A.R."/>
            <person name="Bhaya D."/>
            <person name="Cohan F.M."/>
            <person name="Kuhl M."/>
            <person name="Bryant D.A."/>
            <person name="Ward D.M."/>
        </authorList>
    </citation>
    <scope>NUCLEOTIDE SEQUENCE [LARGE SCALE GENOMIC DNA]</scope>
    <source>
        <strain evidence="2">OS</strain>
    </source>
</reference>
<dbReference type="Proteomes" id="UP000266389">
    <property type="component" value="Unassembled WGS sequence"/>
</dbReference>
<dbReference type="Gene3D" id="1.10.150.650">
    <property type="match status" value="1"/>
</dbReference>